<keyword evidence="2" id="KW-1185">Reference proteome</keyword>
<evidence type="ECO:0000313" key="1">
    <source>
        <dbReference type="EMBL" id="MBZ7974615.1"/>
    </source>
</evidence>
<organism evidence="1 2">
    <name type="scientific">Campylobacter molothri</name>
    <dbReference type="NCBI Taxonomy" id="1032242"/>
    <lineage>
        <taxon>Bacteria</taxon>
        <taxon>Pseudomonadati</taxon>
        <taxon>Campylobacterota</taxon>
        <taxon>Epsilonproteobacteria</taxon>
        <taxon>Campylobacterales</taxon>
        <taxon>Campylobacteraceae</taxon>
        <taxon>Campylobacter</taxon>
    </lineage>
</organism>
<dbReference type="EMBL" id="JACHUQ010000006">
    <property type="protein sequence ID" value="MBZ7974615.1"/>
    <property type="molecule type" value="Genomic_DNA"/>
</dbReference>
<proteinExistence type="predicted"/>
<dbReference type="Proteomes" id="UP001319828">
    <property type="component" value="Unassembled WGS sequence"/>
</dbReference>
<protein>
    <submittedName>
        <fullName evidence="1">Uncharacterized protein</fullName>
    </submittedName>
</protein>
<accession>A0ACC5W2C8</accession>
<comment type="caution">
    <text evidence="1">The sequence shown here is derived from an EMBL/GenBank/DDBJ whole genome shotgun (WGS) entry which is preliminary data.</text>
</comment>
<evidence type="ECO:0000313" key="2">
    <source>
        <dbReference type="Proteomes" id="UP001319828"/>
    </source>
</evidence>
<gene>
    <name evidence="1" type="ORF">H2252_04400</name>
</gene>
<reference evidence="1" key="1">
    <citation type="submission" date="2020-07" db="EMBL/GenBank/DDBJ databases">
        <title>Campylobacter molothri sp. nov. isolated from wild birds.</title>
        <authorList>
            <person name="Miller W.G."/>
            <person name="Chapman M.H."/>
            <person name="Yee E."/>
            <person name="Lopes B.S."/>
            <person name="Forbes K.J."/>
        </authorList>
    </citation>
    <scope>NUCLEOTIDE SEQUENCE</scope>
    <source>
        <strain evidence="1">RM9754</strain>
    </source>
</reference>
<sequence>MKIYHSKEKVVKLYSKEEYRKEQEEFKELKNEIKSLRLRNLNLSKDLSQSCISEIENLQKINALENENYKLKQGAKQCS</sequence>
<name>A0ACC5W2C8_9BACT</name>